<dbReference type="Pfam" id="PF13374">
    <property type="entry name" value="TPR_10"/>
    <property type="match status" value="5"/>
</dbReference>
<dbReference type="SUPFAM" id="SSF48452">
    <property type="entry name" value="TPR-like"/>
    <property type="match status" value="1"/>
</dbReference>
<dbReference type="Pfam" id="PF12770">
    <property type="entry name" value="CHAT"/>
    <property type="match status" value="1"/>
</dbReference>
<dbReference type="HOGENOM" id="CLU_001305_5_1_1"/>
<dbReference type="Gene3D" id="1.25.40.10">
    <property type="entry name" value="Tetratricopeptide repeat domain"/>
    <property type="match status" value="2"/>
</dbReference>
<reference evidence="3" key="2">
    <citation type="submission" date="2014-03" db="EMBL/GenBank/DDBJ databases">
        <title>The Genome Annotation of Fusarium oxysporum PHW808.</title>
        <authorList>
            <consortium name="The Broad Institute Genomics Platform"/>
            <person name="Ma L.-J."/>
            <person name="Corby-Kistler H."/>
            <person name="Broz K."/>
            <person name="Gale L.R."/>
            <person name="Jonkers W."/>
            <person name="O'Donnell K."/>
            <person name="Ploetz R."/>
            <person name="Steinberg C."/>
            <person name="Schwartz D.C."/>
            <person name="VanEtten H."/>
            <person name="Zhou S."/>
            <person name="Young S.K."/>
            <person name="Zeng Q."/>
            <person name="Gargeya S."/>
            <person name="Fitzgerald M."/>
            <person name="Abouelleil A."/>
            <person name="Alvarado L."/>
            <person name="Chapman S.B."/>
            <person name="Gainer-Dewar J."/>
            <person name="Goldberg J."/>
            <person name="Griggs A."/>
            <person name="Gujja S."/>
            <person name="Hansen M."/>
            <person name="Howarth C."/>
            <person name="Imamovic A."/>
            <person name="Ireland A."/>
            <person name="Larimer J."/>
            <person name="McCowan C."/>
            <person name="Murphy C."/>
            <person name="Pearson M."/>
            <person name="Poon T.W."/>
            <person name="Priest M."/>
            <person name="Roberts A."/>
            <person name="Saif S."/>
            <person name="Shea T."/>
            <person name="Sykes S."/>
            <person name="Wortman J."/>
            <person name="Nusbaum C."/>
            <person name="Birren B."/>
        </authorList>
    </citation>
    <scope>NUCLEOTIDE SEQUENCE</scope>
    <source>
        <strain evidence="3">54008</strain>
    </source>
</reference>
<accession>X0HU91</accession>
<protein>
    <recommendedName>
        <fullName evidence="2">CHAT domain-containing protein</fullName>
    </recommendedName>
</protein>
<dbReference type="PANTHER" id="PTHR19959:SF119">
    <property type="entry name" value="FUNGAL LIPASE-LIKE DOMAIN-CONTAINING PROTEIN"/>
    <property type="match status" value="1"/>
</dbReference>
<dbReference type="EMBL" id="KK033927">
    <property type="protein sequence ID" value="EXL64729.1"/>
    <property type="molecule type" value="Genomic_DNA"/>
</dbReference>
<feature type="region of interest" description="Disordered" evidence="1">
    <location>
        <begin position="365"/>
        <end position="390"/>
    </location>
</feature>
<proteinExistence type="predicted"/>
<gene>
    <name evidence="3" type="ORF">FOPG_19016</name>
</gene>
<evidence type="ECO:0000313" key="3">
    <source>
        <dbReference type="EMBL" id="EXL64729.1"/>
    </source>
</evidence>
<reference evidence="3" key="1">
    <citation type="submission" date="2011-11" db="EMBL/GenBank/DDBJ databases">
        <title>The Genome Sequence of Fusarium oxysporum PHW808.</title>
        <authorList>
            <consortium name="The Broad Institute Genome Sequencing Platform"/>
            <person name="Ma L.-J."/>
            <person name="Gale L.R."/>
            <person name="Schwartz D.C."/>
            <person name="Zhou S."/>
            <person name="Corby-Kistler H."/>
            <person name="Young S.K."/>
            <person name="Zeng Q."/>
            <person name="Gargeya S."/>
            <person name="Fitzgerald M."/>
            <person name="Haas B."/>
            <person name="Abouelleil A."/>
            <person name="Alvarado L."/>
            <person name="Arachchi H.M."/>
            <person name="Berlin A."/>
            <person name="Brown A."/>
            <person name="Chapman S.B."/>
            <person name="Chen Z."/>
            <person name="Dunbar C."/>
            <person name="Freedman E."/>
            <person name="Gearin G."/>
            <person name="Goldberg J."/>
            <person name="Griggs A."/>
            <person name="Gujja S."/>
            <person name="Heiman D."/>
            <person name="Howarth C."/>
            <person name="Larson L."/>
            <person name="Lui A."/>
            <person name="MacDonald P.J.P."/>
            <person name="Montmayeur A."/>
            <person name="Murphy C."/>
            <person name="Neiman D."/>
            <person name="Pearson M."/>
            <person name="Priest M."/>
            <person name="Roberts A."/>
            <person name="Saif S."/>
            <person name="Shea T."/>
            <person name="Shenoy N."/>
            <person name="Sisk P."/>
            <person name="Stolte C."/>
            <person name="Sykes S."/>
            <person name="Wortman J."/>
            <person name="Nusbaum C."/>
            <person name="Birren B."/>
        </authorList>
    </citation>
    <scope>NUCLEOTIDE SEQUENCE [LARGE SCALE GENOMIC DNA]</scope>
    <source>
        <strain evidence="3">54008</strain>
    </source>
</reference>
<dbReference type="Proteomes" id="UP000030676">
    <property type="component" value="Unassembled WGS sequence"/>
</dbReference>
<name>X0HU91_FUSOX</name>
<dbReference type="InterPro" id="IPR024983">
    <property type="entry name" value="CHAT_dom"/>
</dbReference>
<feature type="domain" description="CHAT" evidence="2">
    <location>
        <begin position="476"/>
        <end position="792"/>
    </location>
</feature>
<organism evidence="3">
    <name type="scientific">Fusarium oxysporum f. sp. conglutinans race 2 54008</name>
    <dbReference type="NCBI Taxonomy" id="1089457"/>
    <lineage>
        <taxon>Eukaryota</taxon>
        <taxon>Fungi</taxon>
        <taxon>Dikarya</taxon>
        <taxon>Ascomycota</taxon>
        <taxon>Pezizomycotina</taxon>
        <taxon>Sordariomycetes</taxon>
        <taxon>Hypocreomycetidae</taxon>
        <taxon>Hypocreales</taxon>
        <taxon>Nectriaceae</taxon>
        <taxon>Fusarium</taxon>
        <taxon>Fusarium oxysporum species complex</taxon>
    </lineage>
</organism>
<evidence type="ECO:0000256" key="1">
    <source>
        <dbReference type="SAM" id="MobiDB-lite"/>
    </source>
</evidence>
<evidence type="ECO:0000259" key="2">
    <source>
        <dbReference type="Pfam" id="PF12770"/>
    </source>
</evidence>
<dbReference type="OrthoDB" id="9991317at2759"/>
<dbReference type="AlphaFoldDB" id="X0HU91"/>
<dbReference type="InterPro" id="IPR011990">
    <property type="entry name" value="TPR-like_helical_dom_sf"/>
</dbReference>
<sequence length="793" mass="87568">MADLEEAINVAREAVNTIPYDHPGRATSLNNLGIRLTNRYERTGAMADLEEAIDVTREAIKATPEDHPGRTTKLNNLGILLPDRFSRTRAITDLEEAIRVTREAIKAIPEDHLYRSSLLSNLGRQLTNRYRYTGAMADLEEAIDVTREAIKATPEDHPGRAGLLSNLGVQLGDRFSRTGAMTDLAEAIRVTREAIEATPEDHPGRAVWLNNLGLRLDNRYERSGALADLDEAKQCFIIALNHKAALISARVTAGRRFLSSSNVFQDGHQAYVVAKTAIDLVHLFAPRSLQNADKQYLLSQAVGLASDAAAVALHIGKGPMPALELLETGRGVLASSLLDMRTDLSTLQQKFPELAQSFVSLRDQLDTPPSRGDLGTTQNSTMSARLEADQRREASKQLEELLERIRGQPGFERFLLSASEAEMREAAAQGPIVILNVSSHRCDALIVEQLGIQLLKLPRLSRQDIHKRAGDLHSLETLSWLWDTVVRPVLTALGFTKPPSGDCWPHVWWIPTGPLVRFPLHAAGHHLKRSSDTALDRVVSSYGSSIKAIIHTRQQRCQATVVESSQDVVLVAMQYTPEQTLLQYARDETTAVQAVCKSMGLLYTQPQPYKKEVSLALEASRIFHFAGHAGAHPTDPLQSRLLLADWKHDPLTVASLLDTNLSSKPPFLAYLSACGTSKIQDEGSIDESLHLASAFQLAGFRHVVGTLWEVNDKLCVDMARITYEFLAEKGINDASVSGGLHHATKELRDQWVDSHKGNEPVADGRLRSIRDGKLCDSTEQCMPHWVPYVHYGV</sequence>
<dbReference type="PANTHER" id="PTHR19959">
    <property type="entry name" value="KINESIN LIGHT CHAIN"/>
    <property type="match status" value="1"/>
</dbReference>